<evidence type="ECO:0000313" key="2">
    <source>
        <dbReference type="EMBL" id="CAD9202474.1"/>
    </source>
</evidence>
<protein>
    <submittedName>
        <fullName evidence="2">Uncharacterized protein</fullName>
    </submittedName>
</protein>
<feature type="region of interest" description="Disordered" evidence="1">
    <location>
        <begin position="223"/>
        <end position="334"/>
    </location>
</feature>
<feature type="compositionally biased region" description="Low complexity" evidence="1">
    <location>
        <begin position="234"/>
        <end position="246"/>
    </location>
</feature>
<feature type="compositionally biased region" description="Polar residues" evidence="1">
    <location>
        <begin position="223"/>
        <end position="233"/>
    </location>
</feature>
<feature type="compositionally biased region" description="Basic residues" evidence="1">
    <location>
        <begin position="267"/>
        <end position="276"/>
    </location>
</feature>
<feature type="region of interest" description="Disordered" evidence="1">
    <location>
        <begin position="351"/>
        <end position="386"/>
    </location>
</feature>
<feature type="compositionally biased region" description="Polar residues" evidence="1">
    <location>
        <begin position="247"/>
        <end position="266"/>
    </location>
</feature>
<evidence type="ECO:0000256" key="1">
    <source>
        <dbReference type="SAM" id="MobiDB-lite"/>
    </source>
</evidence>
<sequence>MQLYGYGQVSGAGSAMPGTGIAASSGPVPPSMFGRSLLGGPLGPDWDPLVGGATQQAPLDFGNMLGPLTAAANAELGSLALTRDCTGEETWGPGLQGPGPDTAPSALGLSNEQSGMGAFSDWRAPGSIRRAELDFVYSRQTPQGPSLSLDPHMMFHDKMYLNCGPDPGQPSLQYEAWLRSNGNVSNGLDALTGDCTFWSAPTAGHHNSQRSQGSSLLQNQLPYSQGRAQAQAVSSSSHKGQPSQSQYSVQYTQANQNSGPVQQQRSQRSKREHRRSSGGGGPGRGGGGRGYGQPGRNANRRSNPVAAPPSWADASWHPRKAVASGKVGQTTGGTGVFLPGAQKAVVQHAPIPSALPDNPRGKQRGNAQYLRPQPRERVGLPEEWVY</sequence>
<name>A0A7S1X060_9CHLO</name>
<gene>
    <name evidence="2" type="ORF">TCHU04912_LOCUS4707</name>
</gene>
<dbReference type="EMBL" id="HBGG01009324">
    <property type="protein sequence ID" value="CAD9202474.1"/>
    <property type="molecule type" value="Transcribed_RNA"/>
</dbReference>
<organism evidence="2">
    <name type="scientific">Tetraselmis chuii</name>
    <dbReference type="NCBI Taxonomy" id="63592"/>
    <lineage>
        <taxon>Eukaryota</taxon>
        <taxon>Viridiplantae</taxon>
        <taxon>Chlorophyta</taxon>
        <taxon>core chlorophytes</taxon>
        <taxon>Chlorodendrophyceae</taxon>
        <taxon>Chlorodendrales</taxon>
        <taxon>Chlorodendraceae</taxon>
        <taxon>Tetraselmis</taxon>
    </lineage>
</organism>
<reference evidence="2" key="1">
    <citation type="submission" date="2021-01" db="EMBL/GenBank/DDBJ databases">
        <authorList>
            <person name="Corre E."/>
            <person name="Pelletier E."/>
            <person name="Niang G."/>
            <person name="Scheremetjew M."/>
            <person name="Finn R."/>
            <person name="Kale V."/>
            <person name="Holt S."/>
            <person name="Cochrane G."/>
            <person name="Meng A."/>
            <person name="Brown T."/>
            <person name="Cohen L."/>
        </authorList>
    </citation>
    <scope>NUCLEOTIDE SEQUENCE</scope>
    <source>
        <strain evidence="2">PLY429</strain>
    </source>
</reference>
<feature type="compositionally biased region" description="Gly residues" evidence="1">
    <location>
        <begin position="277"/>
        <end position="293"/>
    </location>
</feature>
<accession>A0A7S1X060</accession>
<feature type="region of interest" description="Disordered" evidence="1">
    <location>
        <begin position="85"/>
        <end position="114"/>
    </location>
</feature>
<proteinExistence type="predicted"/>
<dbReference type="AlphaFoldDB" id="A0A7S1X060"/>